<comment type="caution">
    <text evidence="1">The sequence shown here is derived from an EMBL/GenBank/DDBJ whole genome shotgun (WGS) entry which is preliminary data.</text>
</comment>
<proteinExistence type="predicted"/>
<accession>A0A162DA89</accession>
<evidence type="ECO:0000313" key="2">
    <source>
        <dbReference type="Proteomes" id="UP000076858"/>
    </source>
</evidence>
<protein>
    <submittedName>
        <fullName evidence="1">Uncharacterized protein</fullName>
    </submittedName>
</protein>
<organism evidence="1 2">
    <name type="scientific">Daphnia magna</name>
    <dbReference type="NCBI Taxonomy" id="35525"/>
    <lineage>
        <taxon>Eukaryota</taxon>
        <taxon>Metazoa</taxon>
        <taxon>Ecdysozoa</taxon>
        <taxon>Arthropoda</taxon>
        <taxon>Crustacea</taxon>
        <taxon>Branchiopoda</taxon>
        <taxon>Diplostraca</taxon>
        <taxon>Cladocera</taxon>
        <taxon>Anomopoda</taxon>
        <taxon>Daphniidae</taxon>
        <taxon>Daphnia</taxon>
    </lineage>
</organism>
<dbReference type="EMBL" id="LRGB01003030">
    <property type="protein sequence ID" value="KZS04905.1"/>
    <property type="molecule type" value="Genomic_DNA"/>
</dbReference>
<evidence type="ECO:0000313" key="1">
    <source>
        <dbReference type="EMBL" id="KZS04905.1"/>
    </source>
</evidence>
<sequence>MKPAIADGPIYHATSLVVTDLPQQWRTVIHLDEWNKFSTPGTTNNQNSIKPFVVLTSLHVSRKRQLDEGITRVVAEGNLSLNRLKLKPLREWIEMGVPGYSLPSVHVMRNALIPARYGEVKELIKDKLSASTANTIILDIWSSKIIFGSYEALKKHFRKQHGFKTADREINSEIFCGKNGYTLKINSFAIVCYHLSVCGKKFLGRLAANNIELENVVETMVVNIPRAVLEDDLEEVQINHQNSIELLMGKILFKLSAQFIVSQAAINFLAESVLGAFIDCEPCSTKYKDGEGK</sequence>
<dbReference type="Proteomes" id="UP000076858">
    <property type="component" value="Unassembled WGS sequence"/>
</dbReference>
<keyword evidence="2" id="KW-1185">Reference proteome</keyword>
<name>A0A162DA89_9CRUS</name>
<gene>
    <name evidence="1" type="ORF">APZ42_032048</name>
</gene>
<reference evidence="1 2" key="1">
    <citation type="submission" date="2016-03" db="EMBL/GenBank/DDBJ databases">
        <title>EvidentialGene: Evidence-directed Construction of Genes on Genomes.</title>
        <authorList>
            <person name="Gilbert D.G."/>
            <person name="Choi J.-H."/>
            <person name="Mockaitis K."/>
            <person name="Colbourne J."/>
            <person name="Pfrender M."/>
        </authorList>
    </citation>
    <scope>NUCLEOTIDE SEQUENCE [LARGE SCALE GENOMIC DNA]</scope>
    <source>
        <strain evidence="1 2">Xinb3</strain>
        <tissue evidence="1">Complete organism</tissue>
    </source>
</reference>
<dbReference type="OrthoDB" id="2438421at2759"/>
<dbReference type="AlphaFoldDB" id="A0A162DA89"/>